<dbReference type="GO" id="GO:0045892">
    <property type="term" value="P:negative regulation of DNA-templated transcription"/>
    <property type="evidence" value="ECO:0007669"/>
    <property type="project" value="TreeGrafter"/>
</dbReference>
<comment type="similarity">
    <text evidence="2 4">Belongs to the Ninja family.</text>
</comment>
<dbReference type="AlphaFoldDB" id="A0AAN7LN75"/>
<feature type="compositionally biased region" description="Basic and acidic residues" evidence="5">
    <location>
        <begin position="198"/>
        <end position="209"/>
    </location>
</feature>
<comment type="function">
    <text evidence="4">Acts as a negative regulator of abscisic acid (ABA) response.</text>
</comment>
<name>A0AAN7LN75_TRANT</name>
<dbReference type="PANTHER" id="PTHR31413">
    <property type="entry name" value="AFP HOMOLOG 2"/>
    <property type="match status" value="1"/>
</dbReference>
<dbReference type="InterPro" id="IPR032310">
    <property type="entry name" value="NLS_NINJA_AFP-like"/>
</dbReference>
<feature type="domain" description="Tify" evidence="7">
    <location>
        <begin position="350"/>
        <end position="383"/>
    </location>
</feature>
<keyword evidence="3 4" id="KW-0539">Nucleus</keyword>
<evidence type="ECO:0000259" key="6">
    <source>
        <dbReference type="Pfam" id="PF07897"/>
    </source>
</evidence>
<comment type="caution">
    <text evidence="8">The sequence shown here is derived from an EMBL/GenBank/DDBJ whole genome shotgun (WGS) entry which is preliminary data.</text>
</comment>
<dbReference type="GO" id="GO:0005634">
    <property type="term" value="C:nucleus"/>
    <property type="evidence" value="ECO:0007669"/>
    <property type="project" value="UniProtKB-SubCell"/>
</dbReference>
<dbReference type="Proteomes" id="UP001346149">
    <property type="component" value="Unassembled WGS sequence"/>
</dbReference>
<dbReference type="Pfam" id="PF16135">
    <property type="entry name" value="TDBD"/>
    <property type="match status" value="1"/>
</dbReference>
<feature type="domain" description="Ethylene-responsive binding factor-associated repression" evidence="6">
    <location>
        <begin position="58"/>
        <end position="91"/>
    </location>
</feature>
<dbReference type="InterPro" id="IPR031307">
    <property type="entry name" value="Ninja_fam"/>
</dbReference>
<evidence type="ECO:0000256" key="5">
    <source>
        <dbReference type="SAM" id="MobiDB-lite"/>
    </source>
</evidence>
<proteinExistence type="inferred from homology"/>
<evidence type="ECO:0000313" key="9">
    <source>
        <dbReference type="Proteomes" id="UP001346149"/>
    </source>
</evidence>
<evidence type="ECO:0000259" key="7">
    <source>
        <dbReference type="Pfam" id="PF16135"/>
    </source>
</evidence>
<organism evidence="8 9">
    <name type="scientific">Trapa natans</name>
    <name type="common">Water chestnut</name>
    <dbReference type="NCBI Taxonomy" id="22666"/>
    <lineage>
        <taxon>Eukaryota</taxon>
        <taxon>Viridiplantae</taxon>
        <taxon>Streptophyta</taxon>
        <taxon>Embryophyta</taxon>
        <taxon>Tracheophyta</taxon>
        <taxon>Spermatophyta</taxon>
        <taxon>Magnoliopsida</taxon>
        <taxon>eudicotyledons</taxon>
        <taxon>Gunneridae</taxon>
        <taxon>Pentapetalae</taxon>
        <taxon>rosids</taxon>
        <taxon>malvids</taxon>
        <taxon>Myrtales</taxon>
        <taxon>Lythraceae</taxon>
        <taxon>Trapa</taxon>
    </lineage>
</organism>
<dbReference type="Pfam" id="PF07897">
    <property type="entry name" value="EAR"/>
    <property type="match status" value="1"/>
</dbReference>
<evidence type="ECO:0000256" key="1">
    <source>
        <dbReference type="ARBA" id="ARBA00004123"/>
    </source>
</evidence>
<dbReference type="InterPro" id="IPR012463">
    <property type="entry name" value="Ninja_motif"/>
</dbReference>
<evidence type="ECO:0000256" key="4">
    <source>
        <dbReference type="RuleBase" id="RU369029"/>
    </source>
</evidence>
<accession>A0AAN7LN75</accession>
<evidence type="ECO:0000256" key="2">
    <source>
        <dbReference type="ARBA" id="ARBA00006081"/>
    </source>
</evidence>
<feature type="region of interest" description="Disordered" evidence="5">
    <location>
        <begin position="198"/>
        <end position="260"/>
    </location>
</feature>
<dbReference type="PANTHER" id="PTHR31413:SF46">
    <property type="entry name" value="NINJA-FAMILY PROTEIN AFP1"/>
    <property type="match status" value="1"/>
</dbReference>
<dbReference type="GO" id="GO:0009737">
    <property type="term" value="P:response to abscisic acid"/>
    <property type="evidence" value="ECO:0007669"/>
    <property type="project" value="TreeGrafter"/>
</dbReference>
<gene>
    <name evidence="8" type="ORF">SAY86_022328</name>
</gene>
<dbReference type="Pfam" id="PF16136">
    <property type="entry name" value="NLS_NINJA_AFP"/>
    <property type="match status" value="1"/>
</dbReference>
<feature type="region of interest" description="Disordered" evidence="5">
    <location>
        <begin position="141"/>
        <end position="176"/>
    </location>
</feature>
<feature type="compositionally biased region" description="Polar residues" evidence="5">
    <location>
        <begin position="267"/>
        <end position="280"/>
    </location>
</feature>
<comment type="subcellular location">
    <subcellularLocation>
        <location evidence="1 4">Nucleus</location>
    </subcellularLocation>
</comment>
<keyword evidence="9" id="KW-1185">Reference proteome</keyword>
<feature type="compositionally biased region" description="Low complexity" evidence="5">
    <location>
        <begin position="222"/>
        <end position="239"/>
    </location>
</feature>
<sequence>MCGFGTWKSHMGEDGEGSVSSSSMTMNLSLQSDKYPKDLLQRFVSSFNRSDDTTVDKETEELELTLGLSLAGQFGSNKNHKRKLARSSSISGLMLPLGEDSPSLAPSQGSFPMLTRATSLPTETEEEWRKKKELQTLRRMAAKKRRLEKQRSLNSKAEKDGGFGGGVAEVGPSRKDCGTVAPPFRLWSWVDTVFDGGADKGGSEEKGVRGSDGVVGFVPQNSQGSGSESQGGSVEGLLESDSRPRPRPRPRQAPELGSCSRARNYVNGQLLQDPKNNTSGVRKKESIAWTSKPEVEIPSSKPADTVGNRGKEIGINSMEDMPCVFTKGDGPKGKRIEGILYKYGKGEEVRIMCVCHGSFLSPAEFVKHAGGGDVLHPLRHIVINPNPSFMR</sequence>
<feature type="region of interest" description="Disordered" evidence="5">
    <location>
        <begin position="267"/>
        <end position="286"/>
    </location>
</feature>
<dbReference type="GO" id="GO:0007165">
    <property type="term" value="P:signal transduction"/>
    <property type="evidence" value="ECO:0007669"/>
    <property type="project" value="InterPro"/>
</dbReference>
<evidence type="ECO:0000256" key="3">
    <source>
        <dbReference type="ARBA" id="ARBA00023242"/>
    </source>
</evidence>
<reference evidence="8 9" key="1">
    <citation type="journal article" date="2023" name="Hortic Res">
        <title>Pangenome of water caltrop reveals structural variations and asymmetric subgenome divergence after allopolyploidization.</title>
        <authorList>
            <person name="Zhang X."/>
            <person name="Chen Y."/>
            <person name="Wang L."/>
            <person name="Yuan Y."/>
            <person name="Fang M."/>
            <person name="Shi L."/>
            <person name="Lu R."/>
            <person name="Comes H.P."/>
            <person name="Ma Y."/>
            <person name="Chen Y."/>
            <person name="Huang G."/>
            <person name="Zhou Y."/>
            <person name="Zheng Z."/>
            <person name="Qiu Y."/>
        </authorList>
    </citation>
    <scope>NUCLEOTIDE SEQUENCE [LARGE SCALE GENOMIC DNA]</scope>
    <source>
        <strain evidence="8">F231</strain>
    </source>
</reference>
<protein>
    <recommendedName>
        <fullName evidence="4">Ninja-family protein</fullName>
    </recommendedName>
    <alternativeName>
        <fullName evidence="4">ABI-binding protein</fullName>
    </alternativeName>
</protein>
<evidence type="ECO:0000313" key="8">
    <source>
        <dbReference type="EMBL" id="KAK4791893.1"/>
    </source>
</evidence>
<dbReference type="InterPro" id="IPR032308">
    <property type="entry name" value="TDBD"/>
</dbReference>
<dbReference type="EMBL" id="JAXQNO010000008">
    <property type="protein sequence ID" value="KAK4791893.1"/>
    <property type="molecule type" value="Genomic_DNA"/>
</dbReference>